<gene>
    <name evidence="1" type="ORF">Pfra01_000668200</name>
</gene>
<accession>A0A9W6X3X5</accession>
<protein>
    <submittedName>
        <fullName evidence="1">Unnamed protein product</fullName>
    </submittedName>
</protein>
<sequence length="114" mass="12530">MVHDVAVGTRRNQNVLCPRDIQGLAKSRELLRTSRDANGQARWSDSRGHETRLADLNFLKAIFSISPDIPTMNMVIPIGNNHPNWCSACLSAMRIKKNHAAVSTASCVDSESVS</sequence>
<name>A0A9W6X3X5_9STRA</name>
<dbReference type="AlphaFoldDB" id="A0A9W6X3X5"/>
<proteinExistence type="predicted"/>
<organism evidence="1 2">
    <name type="scientific">Phytophthora fragariaefolia</name>
    <dbReference type="NCBI Taxonomy" id="1490495"/>
    <lineage>
        <taxon>Eukaryota</taxon>
        <taxon>Sar</taxon>
        <taxon>Stramenopiles</taxon>
        <taxon>Oomycota</taxon>
        <taxon>Peronosporomycetes</taxon>
        <taxon>Peronosporales</taxon>
        <taxon>Peronosporaceae</taxon>
        <taxon>Phytophthora</taxon>
    </lineage>
</organism>
<evidence type="ECO:0000313" key="2">
    <source>
        <dbReference type="Proteomes" id="UP001165121"/>
    </source>
</evidence>
<dbReference type="Proteomes" id="UP001165121">
    <property type="component" value="Unassembled WGS sequence"/>
</dbReference>
<keyword evidence="2" id="KW-1185">Reference proteome</keyword>
<comment type="caution">
    <text evidence="1">The sequence shown here is derived from an EMBL/GenBank/DDBJ whole genome shotgun (WGS) entry which is preliminary data.</text>
</comment>
<dbReference type="EMBL" id="BSXT01000571">
    <property type="protein sequence ID" value="GMF30286.1"/>
    <property type="molecule type" value="Genomic_DNA"/>
</dbReference>
<reference evidence="1" key="1">
    <citation type="submission" date="2023-04" db="EMBL/GenBank/DDBJ databases">
        <title>Phytophthora fragariaefolia NBRC 109709.</title>
        <authorList>
            <person name="Ichikawa N."/>
            <person name="Sato H."/>
            <person name="Tonouchi N."/>
        </authorList>
    </citation>
    <scope>NUCLEOTIDE SEQUENCE</scope>
    <source>
        <strain evidence="1">NBRC 109709</strain>
    </source>
</reference>
<evidence type="ECO:0000313" key="1">
    <source>
        <dbReference type="EMBL" id="GMF30286.1"/>
    </source>
</evidence>